<accession>A0A482WC08</accession>
<comment type="caution">
    <text evidence="1">The sequence shown here is derived from an EMBL/GenBank/DDBJ whole genome shotgun (WGS) entry which is preliminary data.</text>
</comment>
<sequence>MTTAFRITSNINLEEVLNSKILSEDCVNFEIVNDMPKDSLILNISDKKLNCKDVLFVEGNVVIFLNTLGRYSFKRIFSSLIKSPNLYEHGHNLQLHKMYLRLSFQ</sequence>
<evidence type="ECO:0000313" key="1">
    <source>
        <dbReference type="EMBL" id="RZC42594.1"/>
    </source>
</evidence>
<name>A0A482WC08_ASBVE</name>
<organism evidence="1 2">
    <name type="scientific">Asbolus verrucosus</name>
    <name type="common">Desert ironclad beetle</name>
    <dbReference type="NCBI Taxonomy" id="1661398"/>
    <lineage>
        <taxon>Eukaryota</taxon>
        <taxon>Metazoa</taxon>
        <taxon>Ecdysozoa</taxon>
        <taxon>Arthropoda</taxon>
        <taxon>Hexapoda</taxon>
        <taxon>Insecta</taxon>
        <taxon>Pterygota</taxon>
        <taxon>Neoptera</taxon>
        <taxon>Endopterygota</taxon>
        <taxon>Coleoptera</taxon>
        <taxon>Polyphaga</taxon>
        <taxon>Cucujiformia</taxon>
        <taxon>Tenebrionidae</taxon>
        <taxon>Pimeliinae</taxon>
        <taxon>Asbolus</taxon>
    </lineage>
</organism>
<gene>
    <name evidence="1" type="ORF">BDFB_008336</name>
</gene>
<dbReference type="EMBL" id="QDEB01006825">
    <property type="protein sequence ID" value="RZC42594.1"/>
    <property type="molecule type" value="Genomic_DNA"/>
</dbReference>
<proteinExistence type="predicted"/>
<reference evidence="1 2" key="1">
    <citation type="submission" date="2017-03" db="EMBL/GenBank/DDBJ databases">
        <title>Genome of the blue death feigning beetle - Asbolus verrucosus.</title>
        <authorList>
            <person name="Rider S.D."/>
        </authorList>
    </citation>
    <scope>NUCLEOTIDE SEQUENCE [LARGE SCALE GENOMIC DNA]</scope>
    <source>
        <strain evidence="1">Butters</strain>
        <tissue evidence="1">Head and leg muscle</tissue>
    </source>
</reference>
<dbReference type="AlphaFoldDB" id="A0A482WC08"/>
<evidence type="ECO:0000313" key="2">
    <source>
        <dbReference type="Proteomes" id="UP000292052"/>
    </source>
</evidence>
<dbReference type="Proteomes" id="UP000292052">
    <property type="component" value="Unassembled WGS sequence"/>
</dbReference>
<keyword evidence="2" id="KW-1185">Reference proteome</keyword>
<protein>
    <submittedName>
        <fullName evidence="1">Uncharacterized protein</fullName>
    </submittedName>
</protein>